<evidence type="ECO:0000256" key="2">
    <source>
        <dbReference type="ARBA" id="ARBA00022741"/>
    </source>
</evidence>
<evidence type="ECO:0000313" key="7">
    <source>
        <dbReference type="EMBL" id="MBM7644315.1"/>
    </source>
</evidence>
<evidence type="ECO:0000256" key="4">
    <source>
        <dbReference type="ARBA" id="ARBA00022840"/>
    </source>
</evidence>
<name>A0ABS2PWC6_9BACL</name>
<dbReference type="Pfam" id="PF04263">
    <property type="entry name" value="TPK_catalytic"/>
    <property type="match status" value="1"/>
</dbReference>
<dbReference type="PANTHER" id="PTHR41299">
    <property type="entry name" value="THIAMINE PYROPHOSPHOKINASE"/>
    <property type="match status" value="1"/>
</dbReference>
<keyword evidence="4" id="KW-0067">ATP-binding</keyword>
<keyword evidence="2" id="KW-0547">Nucleotide-binding</keyword>
<gene>
    <name evidence="7" type="ORF">JOD45_000508</name>
</gene>
<comment type="caution">
    <text evidence="7">The sequence shown here is derived from an EMBL/GenBank/DDBJ whole genome shotgun (WGS) entry which is preliminary data.</text>
</comment>
<dbReference type="EMBL" id="JAFBER010000002">
    <property type="protein sequence ID" value="MBM7644315.1"/>
    <property type="molecule type" value="Genomic_DNA"/>
</dbReference>
<dbReference type="InterPro" id="IPR007373">
    <property type="entry name" value="Thiamin_PyroPKinase_B1-bd"/>
</dbReference>
<keyword evidence="3" id="KW-0418">Kinase</keyword>
<reference evidence="7 8" key="1">
    <citation type="submission" date="2021-01" db="EMBL/GenBank/DDBJ databases">
        <title>Genomic Encyclopedia of Type Strains, Phase IV (KMG-IV): sequencing the most valuable type-strain genomes for metagenomic binning, comparative biology and taxonomic classification.</title>
        <authorList>
            <person name="Goeker M."/>
        </authorList>
    </citation>
    <scope>NUCLEOTIDE SEQUENCE [LARGE SCALE GENOMIC DNA]</scope>
    <source>
        <strain evidence="7 8">DSM 28236</strain>
    </source>
</reference>
<dbReference type="PANTHER" id="PTHR41299:SF1">
    <property type="entry name" value="THIAMINE PYROPHOSPHOKINASE"/>
    <property type="match status" value="1"/>
</dbReference>
<keyword evidence="8" id="KW-1185">Reference proteome</keyword>
<proteinExistence type="predicted"/>
<evidence type="ECO:0000256" key="5">
    <source>
        <dbReference type="NCBIfam" id="TIGR01378"/>
    </source>
</evidence>
<dbReference type="SMART" id="SM00983">
    <property type="entry name" value="TPK_B1_binding"/>
    <property type="match status" value="1"/>
</dbReference>
<dbReference type="Proteomes" id="UP000808914">
    <property type="component" value="Unassembled WGS sequence"/>
</dbReference>
<dbReference type="RefSeq" id="WP_205002286.1">
    <property type="nucleotide sequence ID" value="NZ_JAFBER010000002.1"/>
</dbReference>
<dbReference type="Pfam" id="PF04265">
    <property type="entry name" value="TPK_B1_binding"/>
    <property type="match status" value="1"/>
</dbReference>
<evidence type="ECO:0000313" key="8">
    <source>
        <dbReference type="Proteomes" id="UP000808914"/>
    </source>
</evidence>
<dbReference type="Gene3D" id="3.40.50.10240">
    <property type="entry name" value="Thiamin pyrophosphokinase, catalytic domain"/>
    <property type="match status" value="1"/>
</dbReference>
<dbReference type="NCBIfam" id="TIGR01378">
    <property type="entry name" value="thi_PPkinase"/>
    <property type="match status" value="1"/>
</dbReference>
<dbReference type="SUPFAM" id="SSF63862">
    <property type="entry name" value="Thiamin pyrophosphokinase, substrate-binding domain"/>
    <property type="match status" value="1"/>
</dbReference>
<dbReference type="InterPro" id="IPR053149">
    <property type="entry name" value="TPK"/>
</dbReference>
<dbReference type="InterPro" id="IPR007371">
    <property type="entry name" value="TPK_catalytic"/>
</dbReference>
<dbReference type="InterPro" id="IPR036759">
    <property type="entry name" value="TPK_catalytic_sf"/>
</dbReference>
<dbReference type="EC" id="2.7.6.2" evidence="5"/>
<dbReference type="SUPFAM" id="SSF63999">
    <property type="entry name" value="Thiamin pyrophosphokinase, catalytic domain"/>
    <property type="match status" value="1"/>
</dbReference>
<dbReference type="InterPro" id="IPR036371">
    <property type="entry name" value="TPK_B1-bd_sf"/>
</dbReference>
<evidence type="ECO:0000256" key="3">
    <source>
        <dbReference type="ARBA" id="ARBA00022777"/>
    </source>
</evidence>
<accession>A0ABS2PWC6</accession>
<dbReference type="InterPro" id="IPR006282">
    <property type="entry name" value="Thi_PPkinase"/>
</dbReference>
<sequence>MKQVAILAGGPQNLVPPFDSDQLKDCEWVGVDRGLYYLLKAGIRPIRAFGDFDSISKAERRWIDQEHIELTVYPAEKDFTDMEIAVNWVIEQQPEHCYLLGATGGRMDHGLLNIQLLYKGLQAGVNFKILDKQNEITLLKPGSYHVSKQNEFPYISFVPFSKKITGIHLKGFKYPLENAELHLGSSLCISNELIEPKGTVAFDNGLLLMIKSCDRDIQKIG</sequence>
<organism evidence="7 8">
    <name type="scientific">Scopulibacillus daqui</name>
    <dbReference type="NCBI Taxonomy" id="1469162"/>
    <lineage>
        <taxon>Bacteria</taxon>
        <taxon>Bacillati</taxon>
        <taxon>Bacillota</taxon>
        <taxon>Bacilli</taxon>
        <taxon>Bacillales</taxon>
        <taxon>Sporolactobacillaceae</taxon>
        <taxon>Scopulibacillus</taxon>
    </lineage>
</organism>
<feature type="domain" description="Thiamin pyrophosphokinase thiamin-binding" evidence="6">
    <location>
        <begin position="142"/>
        <end position="208"/>
    </location>
</feature>
<protein>
    <recommendedName>
        <fullName evidence="5">Thiamine diphosphokinase</fullName>
        <ecNumber evidence="5">2.7.6.2</ecNumber>
    </recommendedName>
</protein>
<evidence type="ECO:0000256" key="1">
    <source>
        <dbReference type="ARBA" id="ARBA00022679"/>
    </source>
</evidence>
<dbReference type="CDD" id="cd07995">
    <property type="entry name" value="TPK"/>
    <property type="match status" value="1"/>
</dbReference>
<evidence type="ECO:0000259" key="6">
    <source>
        <dbReference type="SMART" id="SM00983"/>
    </source>
</evidence>
<keyword evidence="1 7" id="KW-0808">Transferase</keyword>
<dbReference type="GO" id="GO:0004788">
    <property type="term" value="F:thiamine diphosphokinase activity"/>
    <property type="evidence" value="ECO:0007669"/>
    <property type="project" value="UniProtKB-EC"/>
</dbReference>